<sequence>DQLGTIVRLVKLKEPKKAPLIDGVHHIDLWELKKTTVELIATRTKQFKDVWEEKRRLRWPELALRQQSSAPSTPLAPLSIPSSSVQAAPAKQFPPLPKLVLRLVNPGARKRIYTCEFKYEDGLTEKPKAASKRKAADENKENKRPRIQMDSRLRRALGRKEPKMAQNQKEDEKRFKESVRRAKMAMEKRQREKDEVDQKKIRDQESEW</sequence>
<feature type="region of interest" description="Disordered" evidence="1">
    <location>
        <begin position="125"/>
        <end position="208"/>
    </location>
</feature>
<accession>A0A4Y2VGZ8</accession>
<dbReference type="Proteomes" id="UP000499080">
    <property type="component" value="Unassembled WGS sequence"/>
</dbReference>
<feature type="non-terminal residue" evidence="2">
    <location>
        <position position="1"/>
    </location>
</feature>
<dbReference type="AlphaFoldDB" id="A0A4Y2VGZ8"/>
<organism evidence="2 3">
    <name type="scientific">Araneus ventricosus</name>
    <name type="common">Orbweaver spider</name>
    <name type="synonym">Epeira ventricosa</name>
    <dbReference type="NCBI Taxonomy" id="182803"/>
    <lineage>
        <taxon>Eukaryota</taxon>
        <taxon>Metazoa</taxon>
        <taxon>Ecdysozoa</taxon>
        <taxon>Arthropoda</taxon>
        <taxon>Chelicerata</taxon>
        <taxon>Arachnida</taxon>
        <taxon>Araneae</taxon>
        <taxon>Araneomorphae</taxon>
        <taxon>Entelegynae</taxon>
        <taxon>Araneoidea</taxon>
        <taxon>Araneidae</taxon>
        <taxon>Araneus</taxon>
    </lineage>
</organism>
<evidence type="ECO:0000313" key="3">
    <source>
        <dbReference type="Proteomes" id="UP000499080"/>
    </source>
</evidence>
<keyword evidence="3" id="KW-1185">Reference proteome</keyword>
<evidence type="ECO:0000313" key="2">
    <source>
        <dbReference type="EMBL" id="GBO24573.1"/>
    </source>
</evidence>
<protein>
    <submittedName>
        <fullName evidence="2">Uncharacterized protein</fullName>
    </submittedName>
</protein>
<proteinExistence type="predicted"/>
<dbReference type="EMBL" id="BGPR01047536">
    <property type="protein sequence ID" value="GBO24573.1"/>
    <property type="molecule type" value="Genomic_DNA"/>
</dbReference>
<gene>
    <name evidence="2" type="ORF">AVEN_31548_1</name>
</gene>
<reference evidence="2 3" key="1">
    <citation type="journal article" date="2019" name="Sci. Rep.">
        <title>Orb-weaving spider Araneus ventricosus genome elucidates the spidroin gene catalogue.</title>
        <authorList>
            <person name="Kono N."/>
            <person name="Nakamura H."/>
            <person name="Ohtoshi R."/>
            <person name="Moran D.A.P."/>
            <person name="Shinohara A."/>
            <person name="Yoshida Y."/>
            <person name="Fujiwara M."/>
            <person name="Mori M."/>
            <person name="Tomita M."/>
            <person name="Arakawa K."/>
        </authorList>
    </citation>
    <scope>NUCLEOTIDE SEQUENCE [LARGE SCALE GENOMIC DNA]</scope>
</reference>
<name>A0A4Y2VGZ8_ARAVE</name>
<comment type="caution">
    <text evidence="2">The sequence shown here is derived from an EMBL/GenBank/DDBJ whole genome shotgun (WGS) entry which is preliminary data.</text>
</comment>
<evidence type="ECO:0000256" key="1">
    <source>
        <dbReference type="SAM" id="MobiDB-lite"/>
    </source>
</evidence>